<evidence type="ECO:0000313" key="2">
    <source>
        <dbReference type="EMBL" id="CAI4009333.1"/>
    </source>
</evidence>
<keyword evidence="5" id="KW-1185">Reference proteome</keyword>
<dbReference type="AlphaFoldDB" id="A0A9P1DIM5"/>
<dbReference type="Proteomes" id="UP001152797">
    <property type="component" value="Unassembled WGS sequence"/>
</dbReference>
<sequence length="82" mass="8953">MKGAPPPPQKGAAPSQASKAKAAPPAARSARLTTGQRIEAKDLYGVALYEKQDLLYNLDRRQFNNTVLQSMSNEDLSDPRQI</sequence>
<evidence type="ECO:0000313" key="4">
    <source>
        <dbReference type="EMBL" id="CAL4796645.1"/>
    </source>
</evidence>
<reference evidence="2" key="1">
    <citation type="submission" date="2022-10" db="EMBL/GenBank/DDBJ databases">
        <authorList>
            <person name="Chen Y."/>
            <person name="Dougan E. K."/>
            <person name="Chan C."/>
            <person name="Rhodes N."/>
            <person name="Thang M."/>
        </authorList>
    </citation>
    <scope>NUCLEOTIDE SEQUENCE</scope>
</reference>
<reference evidence="3" key="2">
    <citation type="submission" date="2024-04" db="EMBL/GenBank/DDBJ databases">
        <authorList>
            <person name="Chen Y."/>
            <person name="Shah S."/>
            <person name="Dougan E. K."/>
            <person name="Thang M."/>
            <person name="Chan C."/>
        </authorList>
    </citation>
    <scope>NUCLEOTIDE SEQUENCE [LARGE SCALE GENOMIC DNA]</scope>
</reference>
<name>A0A9P1DIM5_9DINO</name>
<proteinExistence type="predicted"/>
<protein>
    <submittedName>
        <fullName evidence="4">TPR and ankyrin repeat-containing protein 1</fullName>
    </submittedName>
</protein>
<evidence type="ECO:0000313" key="5">
    <source>
        <dbReference type="Proteomes" id="UP001152797"/>
    </source>
</evidence>
<dbReference type="EMBL" id="CAMXCT030004501">
    <property type="protein sequence ID" value="CAL4796645.1"/>
    <property type="molecule type" value="Genomic_DNA"/>
</dbReference>
<gene>
    <name evidence="2" type="ORF">C1SCF055_LOCUS34701</name>
</gene>
<feature type="compositionally biased region" description="Low complexity" evidence="1">
    <location>
        <begin position="10"/>
        <end position="31"/>
    </location>
</feature>
<comment type="caution">
    <text evidence="2">The sequence shown here is derived from an EMBL/GenBank/DDBJ whole genome shotgun (WGS) entry which is preliminary data.</text>
</comment>
<dbReference type="EMBL" id="CAMXCT010004501">
    <property type="protein sequence ID" value="CAI4009333.1"/>
    <property type="molecule type" value="Genomic_DNA"/>
</dbReference>
<evidence type="ECO:0000313" key="3">
    <source>
        <dbReference type="EMBL" id="CAL1162708.1"/>
    </source>
</evidence>
<accession>A0A9P1DIM5</accession>
<dbReference type="EMBL" id="CAMXCT020004501">
    <property type="protein sequence ID" value="CAL1162708.1"/>
    <property type="molecule type" value="Genomic_DNA"/>
</dbReference>
<organism evidence="2">
    <name type="scientific">Cladocopium goreaui</name>
    <dbReference type="NCBI Taxonomy" id="2562237"/>
    <lineage>
        <taxon>Eukaryota</taxon>
        <taxon>Sar</taxon>
        <taxon>Alveolata</taxon>
        <taxon>Dinophyceae</taxon>
        <taxon>Suessiales</taxon>
        <taxon>Symbiodiniaceae</taxon>
        <taxon>Cladocopium</taxon>
    </lineage>
</organism>
<feature type="region of interest" description="Disordered" evidence="1">
    <location>
        <begin position="1"/>
        <end position="33"/>
    </location>
</feature>
<evidence type="ECO:0000256" key="1">
    <source>
        <dbReference type="SAM" id="MobiDB-lite"/>
    </source>
</evidence>